<feature type="transmembrane region" description="Helical" evidence="1">
    <location>
        <begin position="80"/>
        <end position="100"/>
    </location>
</feature>
<name>A0ABR4GYT1_9EURO</name>
<gene>
    <name evidence="2" type="ORF">BJX63DRAFT_49459</name>
</gene>
<keyword evidence="1" id="KW-1133">Transmembrane helix</keyword>
<evidence type="ECO:0000313" key="2">
    <source>
        <dbReference type="EMBL" id="KAL2808139.1"/>
    </source>
</evidence>
<comment type="caution">
    <text evidence="2">The sequence shown here is derived from an EMBL/GenBank/DDBJ whole genome shotgun (WGS) entry which is preliminary data.</text>
</comment>
<keyword evidence="3" id="KW-1185">Reference proteome</keyword>
<feature type="transmembrane region" description="Helical" evidence="1">
    <location>
        <begin position="120"/>
        <end position="139"/>
    </location>
</feature>
<dbReference type="Proteomes" id="UP001610334">
    <property type="component" value="Unassembled WGS sequence"/>
</dbReference>
<accession>A0ABR4GYT1</accession>
<dbReference type="EMBL" id="JBFXLT010000120">
    <property type="protein sequence ID" value="KAL2808139.1"/>
    <property type="molecule type" value="Genomic_DNA"/>
</dbReference>
<proteinExistence type="predicted"/>
<protein>
    <submittedName>
        <fullName evidence="2">Uncharacterized protein</fullName>
    </submittedName>
</protein>
<keyword evidence="1" id="KW-0812">Transmembrane</keyword>
<evidence type="ECO:0000256" key="1">
    <source>
        <dbReference type="SAM" id="Phobius"/>
    </source>
</evidence>
<sequence>MGRNASQQHHVEAGAIGSPPAGYFHFTQQLSSDDLPELDFSEALNPKKRISPCPLCAAILIDSSDHQIPNESRIHVLGSIWCDLTLGFALMAGAYAMHLLAATQSILASPSRSQPTQLRLYHALLYITGLHLATITIRCRRVGFISPLVHKLVGSTSKAGLDYFLPGRIYLVLLLLDWLRLESFSSCSEKYSRSCGLP</sequence>
<keyword evidence="1" id="KW-0472">Membrane</keyword>
<organism evidence="2 3">
    <name type="scientific">Aspergillus granulosus</name>
    <dbReference type="NCBI Taxonomy" id="176169"/>
    <lineage>
        <taxon>Eukaryota</taxon>
        <taxon>Fungi</taxon>
        <taxon>Dikarya</taxon>
        <taxon>Ascomycota</taxon>
        <taxon>Pezizomycotina</taxon>
        <taxon>Eurotiomycetes</taxon>
        <taxon>Eurotiomycetidae</taxon>
        <taxon>Eurotiales</taxon>
        <taxon>Aspergillaceae</taxon>
        <taxon>Aspergillus</taxon>
        <taxon>Aspergillus subgen. Nidulantes</taxon>
    </lineage>
</organism>
<evidence type="ECO:0000313" key="3">
    <source>
        <dbReference type="Proteomes" id="UP001610334"/>
    </source>
</evidence>
<reference evidence="2 3" key="1">
    <citation type="submission" date="2024-07" db="EMBL/GenBank/DDBJ databases">
        <title>Section-level genome sequencing and comparative genomics of Aspergillus sections Usti and Cavernicolus.</title>
        <authorList>
            <consortium name="Lawrence Berkeley National Laboratory"/>
            <person name="Nybo J.L."/>
            <person name="Vesth T.C."/>
            <person name="Theobald S."/>
            <person name="Frisvad J.C."/>
            <person name="Larsen T.O."/>
            <person name="Kjaerboelling I."/>
            <person name="Rothschild-Mancinelli K."/>
            <person name="Lyhne E.K."/>
            <person name="Kogle M.E."/>
            <person name="Barry K."/>
            <person name="Clum A."/>
            <person name="Na H."/>
            <person name="Ledsgaard L."/>
            <person name="Lin J."/>
            <person name="Lipzen A."/>
            <person name="Kuo A."/>
            <person name="Riley R."/>
            <person name="Mondo S."/>
            <person name="Labutti K."/>
            <person name="Haridas S."/>
            <person name="Pangalinan J."/>
            <person name="Salamov A.A."/>
            <person name="Simmons B.A."/>
            <person name="Magnuson J.K."/>
            <person name="Chen J."/>
            <person name="Drula E."/>
            <person name="Henrissat B."/>
            <person name="Wiebenga A."/>
            <person name="Lubbers R.J."/>
            <person name="Gomes A.C."/>
            <person name="Makela M.R."/>
            <person name="Stajich J."/>
            <person name="Grigoriev I.V."/>
            <person name="Mortensen U.H."/>
            <person name="De Vries R.P."/>
            <person name="Baker S.E."/>
            <person name="Andersen M.R."/>
        </authorList>
    </citation>
    <scope>NUCLEOTIDE SEQUENCE [LARGE SCALE GENOMIC DNA]</scope>
    <source>
        <strain evidence="2 3">CBS 588.65</strain>
    </source>
</reference>